<evidence type="ECO:0000256" key="3">
    <source>
        <dbReference type="ARBA" id="ARBA00022692"/>
    </source>
</evidence>
<dbReference type="PANTHER" id="PTHR34857:SF2">
    <property type="entry name" value="SLL0384 PROTEIN"/>
    <property type="match status" value="1"/>
</dbReference>
<evidence type="ECO:0000256" key="1">
    <source>
        <dbReference type="ARBA" id="ARBA00004141"/>
    </source>
</evidence>
<evidence type="ECO:0000256" key="6">
    <source>
        <dbReference type="SAM" id="Phobius"/>
    </source>
</evidence>
<organism evidence="7 8">
    <name type="scientific">Treponema bryantii</name>
    <dbReference type="NCBI Taxonomy" id="163"/>
    <lineage>
        <taxon>Bacteria</taxon>
        <taxon>Pseudomonadati</taxon>
        <taxon>Spirochaetota</taxon>
        <taxon>Spirochaetia</taxon>
        <taxon>Spirochaetales</taxon>
        <taxon>Treponemataceae</taxon>
        <taxon>Treponema</taxon>
    </lineage>
</organism>
<comment type="subcellular location">
    <subcellularLocation>
        <location evidence="1">Membrane</location>
        <topology evidence="1">Multi-pass membrane protein</topology>
    </subcellularLocation>
</comment>
<evidence type="ECO:0000256" key="5">
    <source>
        <dbReference type="ARBA" id="ARBA00023136"/>
    </source>
</evidence>
<feature type="transmembrane region" description="Helical" evidence="6">
    <location>
        <begin position="20"/>
        <end position="50"/>
    </location>
</feature>
<dbReference type="OrthoDB" id="3730291at2"/>
<keyword evidence="5 6" id="KW-0472">Membrane</keyword>
<dbReference type="AlphaFoldDB" id="A0A1H9FJC2"/>
<reference evidence="7 8" key="1">
    <citation type="submission" date="2016-10" db="EMBL/GenBank/DDBJ databases">
        <authorList>
            <person name="de Groot N.N."/>
        </authorList>
    </citation>
    <scope>NUCLEOTIDE SEQUENCE [LARGE SCALE GENOMIC DNA]</scope>
    <source>
        <strain evidence="7 8">B25</strain>
    </source>
</reference>
<protein>
    <submittedName>
        <fullName evidence="7">Energy-coupling factor transport system permease protein</fullName>
    </submittedName>
</protein>
<keyword evidence="2" id="KW-1003">Cell membrane</keyword>
<feature type="transmembrane region" description="Helical" evidence="6">
    <location>
        <begin position="123"/>
        <end position="141"/>
    </location>
</feature>
<dbReference type="Proteomes" id="UP000182360">
    <property type="component" value="Unassembled WGS sequence"/>
</dbReference>
<evidence type="ECO:0000256" key="2">
    <source>
        <dbReference type="ARBA" id="ARBA00022475"/>
    </source>
</evidence>
<dbReference type="Pfam" id="PF02361">
    <property type="entry name" value="CbiQ"/>
    <property type="match status" value="1"/>
</dbReference>
<dbReference type="GO" id="GO:0005886">
    <property type="term" value="C:plasma membrane"/>
    <property type="evidence" value="ECO:0007669"/>
    <property type="project" value="UniProtKB-ARBA"/>
</dbReference>
<feature type="transmembrane region" description="Helical" evidence="6">
    <location>
        <begin position="217"/>
        <end position="235"/>
    </location>
</feature>
<accession>A0A1H9FJC2</accession>
<keyword evidence="3 6" id="KW-0812">Transmembrane</keyword>
<dbReference type="PANTHER" id="PTHR34857">
    <property type="entry name" value="SLL0384 PROTEIN"/>
    <property type="match status" value="1"/>
</dbReference>
<dbReference type="InterPro" id="IPR003339">
    <property type="entry name" value="ABC/ECF_trnsptr_transmembrane"/>
</dbReference>
<name>A0A1H9FJC2_9SPIR</name>
<feature type="transmembrane region" description="Helical" evidence="6">
    <location>
        <begin position="57"/>
        <end position="74"/>
    </location>
</feature>
<keyword evidence="4 6" id="KW-1133">Transmembrane helix</keyword>
<feature type="transmembrane region" description="Helical" evidence="6">
    <location>
        <begin position="86"/>
        <end position="107"/>
    </location>
</feature>
<evidence type="ECO:0000256" key="4">
    <source>
        <dbReference type="ARBA" id="ARBA00022989"/>
    </source>
</evidence>
<gene>
    <name evidence="7" type="ORF">SAMN04487977_10459</name>
</gene>
<evidence type="ECO:0000313" key="7">
    <source>
        <dbReference type="EMBL" id="SEQ37895.1"/>
    </source>
</evidence>
<keyword evidence="8" id="KW-1185">Reference proteome</keyword>
<proteinExistence type="predicted"/>
<dbReference type="InterPro" id="IPR051611">
    <property type="entry name" value="ECF_transporter_component"/>
</dbReference>
<sequence length="238" mass="26807">MFSSNNNSILKLDPRTKLVILLGTMFFSLRNLSVIPAIICIAFLGIIIFLEGEGFTAIKYFIGCSIVLLIFHGVTKSTVTSTLDMICAAIMVMIKFICPIAMALALFTKTTKMADLISSFQKLHLPMTFVIPFIVMIRFMPTVSDEWESIKKAMLFRGIKFDLRNLLLKPAQTIEYILVPLLFSSMSLMEELASSAMARGLDSNQKRSCYSAVKMKFFDYLVIILFLGFIVISLVKFQ</sequence>
<dbReference type="CDD" id="cd16914">
    <property type="entry name" value="EcfT"/>
    <property type="match status" value="1"/>
</dbReference>
<evidence type="ECO:0000313" key="8">
    <source>
        <dbReference type="Proteomes" id="UP000182360"/>
    </source>
</evidence>
<dbReference type="RefSeq" id="WP_074642854.1">
    <property type="nucleotide sequence ID" value="NZ_FOFU01000004.1"/>
</dbReference>
<dbReference type="EMBL" id="FOFU01000004">
    <property type="protein sequence ID" value="SEQ37895.1"/>
    <property type="molecule type" value="Genomic_DNA"/>
</dbReference>